<gene>
    <name evidence="2" type="ORF">M431DRAFT_510142</name>
</gene>
<reference evidence="2 3" key="1">
    <citation type="submission" date="2016-07" db="EMBL/GenBank/DDBJ databases">
        <title>Multiple horizontal gene transfer events from other fungi enriched the ability of initially mycotrophic Trichoderma (Ascomycota) to feed on dead plant biomass.</title>
        <authorList>
            <consortium name="DOE Joint Genome Institute"/>
            <person name="Aerts A."/>
            <person name="Atanasova L."/>
            <person name="Chenthamara K."/>
            <person name="Zhang J."/>
            <person name="Grujic M."/>
            <person name="Henrissat B."/>
            <person name="Kuo A."/>
            <person name="Salamov A."/>
            <person name="Lipzen A."/>
            <person name="Labutti K."/>
            <person name="Barry K."/>
            <person name="Miao Y."/>
            <person name="Rahimi M.J."/>
            <person name="Shen Q."/>
            <person name="Grigoriev I.V."/>
            <person name="Kubicek C.P."/>
            <person name="Druzhinina I.S."/>
        </authorList>
    </citation>
    <scope>NUCLEOTIDE SEQUENCE [LARGE SCALE GENOMIC DNA]</scope>
    <source>
        <strain evidence="2 3">CBS 226.95</strain>
    </source>
</reference>
<name>A0A2T4A724_TRIHA</name>
<dbReference type="GeneID" id="36627985"/>
<proteinExistence type="predicted"/>
<evidence type="ECO:0000256" key="1">
    <source>
        <dbReference type="SAM" id="MobiDB-lite"/>
    </source>
</evidence>
<feature type="region of interest" description="Disordered" evidence="1">
    <location>
        <begin position="1"/>
        <end position="43"/>
    </location>
</feature>
<evidence type="ECO:0000313" key="3">
    <source>
        <dbReference type="Proteomes" id="UP000241690"/>
    </source>
</evidence>
<accession>A0A2T4A724</accession>
<dbReference type="Proteomes" id="UP000241690">
    <property type="component" value="Unassembled WGS sequence"/>
</dbReference>
<sequence length="80" mass="8886">MTSAAAPGWRQQTTARTANKIPTEDRDRLRRVPWPDTERNDGVGSHCPRAFAICCQRARKYGSLSEGIGGRRKRSWTAGG</sequence>
<dbReference type="AlphaFoldDB" id="A0A2T4A724"/>
<dbReference type="EMBL" id="KZ679683">
    <property type="protein sequence ID" value="PTB52879.1"/>
    <property type="molecule type" value="Genomic_DNA"/>
</dbReference>
<dbReference type="RefSeq" id="XP_024772556.1">
    <property type="nucleotide sequence ID" value="XM_024919416.1"/>
</dbReference>
<keyword evidence="3" id="KW-1185">Reference proteome</keyword>
<evidence type="ECO:0000313" key="2">
    <source>
        <dbReference type="EMBL" id="PTB52879.1"/>
    </source>
</evidence>
<protein>
    <submittedName>
        <fullName evidence="2">Uncharacterized protein</fullName>
    </submittedName>
</protein>
<organism evidence="2 3">
    <name type="scientific">Trichoderma harzianum CBS 226.95</name>
    <dbReference type="NCBI Taxonomy" id="983964"/>
    <lineage>
        <taxon>Eukaryota</taxon>
        <taxon>Fungi</taxon>
        <taxon>Dikarya</taxon>
        <taxon>Ascomycota</taxon>
        <taxon>Pezizomycotina</taxon>
        <taxon>Sordariomycetes</taxon>
        <taxon>Hypocreomycetidae</taxon>
        <taxon>Hypocreales</taxon>
        <taxon>Hypocreaceae</taxon>
        <taxon>Trichoderma</taxon>
    </lineage>
</organism>